<reference evidence="11" key="1">
    <citation type="journal article" date="2020" name="Stud. Mycol.">
        <title>101 Dothideomycetes genomes: a test case for predicting lifestyles and emergence of pathogens.</title>
        <authorList>
            <person name="Haridas S."/>
            <person name="Albert R."/>
            <person name="Binder M."/>
            <person name="Bloem J."/>
            <person name="Labutti K."/>
            <person name="Salamov A."/>
            <person name="Andreopoulos B."/>
            <person name="Baker S."/>
            <person name="Barry K."/>
            <person name="Bills G."/>
            <person name="Bluhm B."/>
            <person name="Cannon C."/>
            <person name="Castanera R."/>
            <person name="Culley D."/>
            <person name="Daum C."/>
            <person name="Ezra D."/>
            <person name="Gonzalez J."/>
            <person name="Henrissat B."/>
            <person name="Kuo A."/>
            <person name="Liang C."/>
            <person name="Lipzen A."/>
            <person name="Lutzoni F."/>
            <person name="Magnuson J."/>
            <person name="Mondo S."/>
            <person name="Nolan M."/>
            <person name="Ohm R."/>
            <person name="Pangilinan J."/>
            <person name="Park H.-J."/>
            <person name="Ramirez L."/>
            <person name="Alfaro M."/>
            <person name="Sun H."/>
            <person name="Tritt A."/>
            <person name="Yoshinaga Y."/>
            <person name="Zwiers L.-H."/>
            <person name="Turgeon B."/>
            <person name="Goodwin S."/>
            <person name="Spatafora J."/>
            <person name="Crous P."/>
            <person name="Grigoriev I."/>
        </authorList>
    </citation>
    <scope>NUCLEOTIDE SEQUENCE</scope>
    <source>
        <strain evidence="11">CBS 125425</strain>
    </source>
</reference>
<feature type="transmembrane region" description="Helical" evidence="9">
    <location>
        <begin position="378"/>
        <end position="401"/>
    </location>
</feature>
<evidence type="ECO:0000256" key="7">
    <source>
        <dbReference type="RuleBase" id="RU003346"/>
    </source>
</evidence>
<dbReference type="PROSITE" id="PS50850">
    <property type="entry name" value="MFS"/>
    <property type="match status" value="1"/>
</dbReference>
<evidence type="ECO:0000256" key="3">
    <source>
        <dbReference type="ARBA" id="ARBA00022448"/>
    </source>
</evidence>
<evidence type="ECO:0000313" key="12">
    <source>
        <dbReference type="Proteomes" id="UP000799444"/>
    </source>
</evidence>
<dbReference type="InterPro" id="IPR020846">
    <property type="entry name" value="MFS_dom"/>
</dbReference>
<dbReference type="PANTHER" id="PTHR48022:SF2">
    <property type="entry name" value="PLASTIDIC GLUCOSE TRANSPORTER 4"/>
    <property type="match status" value="1"/>
</dbReference>
<protein>
    <submittedName>
        <fullName evidence="11">MFS monosaccharide transporter</fullName>
    </submittedName>
</protein>
<dbReference type="SUPFAM" id="SSF103473">
    <property type="entry name" value="MFS general substrate transporter"/>
    <property type="match status" value="1"/>
</dbReference>
<evidence type="ECO:0000256" key="6">
    <source>
        <dbReference type="ARBA" id="ARBA00023136"/>
    </source>
</evidence>
<evidence type="ECO:0000256" key="8">
    <source>
        <dbReference type="SAM" id="MobiDB-lite"/>
    </source>
</evidence>
<dbReference type="PROSITE" id="PS00217">
    <property type="entry name" value="SUGAR_TRANSPORT_2"/>
    <property type="match status" value="1"/>
</dbReference>
<feature type="transmembrane region" description="Helical" evidence="9">
    <location>
        <begin position="108"/>
        <end position="125"/>
    </location>
</feature>
<dbReference type="OrthoDB" id="8120565at2759"/>
<evidence type="ECO:0000256" key="9">
    <source>
        <dbReference type="SAM" id="Phobius"/>
    </source>
</evidence>
<dbReference type="InterPro" id="IPR005828">
    <property type="entry name" value="MFS_sugar_transport-like"/>
</dbReference>
<dbReference type="PRINTS" id="PR00171">
    <property type="entry name" value="SUGRTRNSPORT"/>
</dbReference>
<dbReference type="InterPro" id="IPR036259">
    <property type="entry name" value="MFS_trans_sf"/>
</dbReference>
<feature type="domain" description="Major facilitator superfamily (MFS) profile" evidence="10">
    <location>
        <begin position="35"/>
        <end position="503"/>
    </location>
</feature>
<sequence length="570" mass="62376">MATVDDGNDPSARRAQDPPPTGMKGILENGKTSAIAAFAALGGFLHGYNQGMFGQILTMPSFIDRIEPYYSGSAGVQQGLLTAILELGAWIGTLVNGWLADAVGRRKTFVIACVVFTVGVIVQACTQNKDYVLAGRFVTGIGVGAFSVLVPLYNAELAPPEVRGALVALQQLANTFGIMVSYWIRYGTNFIRGTDQGQSDAAWLIPICIQLLPSTILASGMLIFMPESPRHLMNEGRERKCSETLARLRSTTTDDIGVRIEFLEIKAARDFERRRLARDFPDYQGDNFKSKFMIGWNEYKSLITNKSLYKRTRVAVFLMVFQQWSGINAILYYAPFIFQGFGLSGSTISLLATGVVGIVMFLATIPAVHYVDRFGRKAILIAGGFCMAFSHFGVASLIITYNHDWPKNRAAGWFAAGFVWFYAFGFGCSWGPVAWIIISEVFPLGLRAKGVSIGGSSNWLNNFAVAMSTSLFIASSQSGAFMFFGCVTLIGVFWVIFKVPETTGRTLEQMDELFSGRGVAEADQTLNERIRDEIGLTALRNEENTTDSAVVPSNQVDPNSDPDAIEMIPS</sequence>
<feature type="transmembrane region" description="Helical" evidence="9">
    <location>
        <begin position="131"/>
        <end position="153"/>
    </location>
</feature>
<feature type="transmembrane region" description="Helical" evidence="9">
    <location>
        <begin position="459"/>
        <end position="474"/>
    </location>
</feature>
<dbReference type="AlphaFoldDB" id="A0A9P4QPI1"/>
<feature type="region of interest" description="Disordered" evidence="8">
    <location>
        <begin position="1"/>
        <end position="24"/>
    </location>
</feature>
<feature type="region of interest" description="Disordered" evidence="8">
    <location>
        <begin position="544"/>
        <end position="570"/>
    </location>
</feature>
<evidence type="ECO:0000256" key="1">
    <source>
        <dbReference type="ARBA" id="ARBA00004141"/>
    </source>
</evidence>
<dbReference type="InterPro" id="IPR005829">
    <property type="entry name" value="Sugar_transporter_CS"/>
</dbReference>
<feature type="transmembrane region" description="Helical" evidence="9">
    <location>
        <begin position="165"/>
        <end position="184"/>
    </location>
</feature>
<dbReference type="NCBIfam" id="TIGR00879">
    <property type="entry name" value="SP"/>
    <property type="match status" value="1"/>
</dbReference>
<proteinExistence type="inferred from homology"/>
<keyword evidence="12" id="KW-1185">Reference proteome</keyword>
<keyword evidence="3 7" id="KW-0813">Transport</keyword>
<accession>A0A9P4QPI1</accession>
<dbReference type="GO" id="GO:0016020">
    <property type="term" value="C:membrane"/>
    <property type="evidence" value="ECO:0007669"/>
    <property type="project" value="UniProtKB-SubCell"/>
</dbReference>
<comment type="subcellular location">
    <subcellularLocation>
        <location evidence="1">Membrane</location>
        <topology evidence="1">Multi-pass membrane protein</topology>
    </subcellularLocation>
</comment>
<keyword evidence="4 9" id="KW-0812">Transmembrane</keyword>
<comment type="similarity">
    <text evidence="2 7">Belongs to the major facilitator superfamily. Sugar transporter (TC 2.A.1.1) family.</text>
</comment>
<keyword evidence="6 9" id="KW-0472">Membrane</keyword>
<dbReference type="Gene3D" id="1.20.1250.20">
    <property type="entry name" value="MFS general substrate transporter like domains"/>
    <property type="match status" value="1"/>
</dbReference>
<comment type="caution">
    <text evidence="11">The sequence shown here is derived from an EMBL/GenBank/DDBJ whole genome shotgun (WGS) entry which is preliminary data.</text>
</comment>
<feature type="transmembrane region" description="Helical" evidence="9">
    <location>
        <begin position="413"/>
        <end position="438"/>
    </location>
</feature>
<evidence type="ECO:0000256" key="2">
    <source>
        <dbReference type="ARBA" id="ARBA00010992"/>
    </source>
</evidence>
<gene>
    <name evidence="11" type="ORF">EJ04DRAFT_583938</name>
</gene>
<evidence type="ECO:0000313" key="11">
    <source>
        <dbReference type="EMBL" id="KAF2731283.1"/>
    </source>
</evidence>
<feature type="compositionally biased region" description="Polar residues" evidence="8">
    <location>
        <begin position="546"/>
        <end position="558"/>
    </location>
</feature>
<organism evidence="11 12">
    <name type="scientific">Polyplosphaeria fusca</name>
    <dbReference type="NCBI Taxonomy" id="682080"/>
    <lineage>
        <taxon>Eukaryota</taxon>
        <taxon>Fungi</taxon>
        <taxon>Dikarya</taxon>
        <taxon>Ascomycota</taxon>
        <taxon>Pezizomycotina</taxon>
        <taxon>Dothideomycetes</taxon>
        <taxon>Pleosporomycetidae</taxon>
        <taxon>Pleosporales</taxon>
        <taxon>Tetraplosphaeriaceae</taxon>
        <taxon>Polyplosphaeria</taxon>
    </lineage>
</organism>
<feature type="transmembrane region" description="Helical" evidence="9">
    <location>
        <begin position="348"/>
        <end position="371"/>
    </location>
</feature>
<feature type="transmembrane region" description="Helical" evidence="9">
    <location>
        <begin position="480"/>
        <end position="497"/>
    </location>
</feature>
<dbReference type="Pfam" id="PF00083">
    <property type="entry name" value="Sugar_tr"/>
    <property type="match status" value="1"/>
</dbReference>
<dbReference type="EMBL" id="ML996199">
    <property type="protein sequence ID" value="KAF2731283.1"/>
    <property type="molecule type" value="Genomic_DNA"/>
</dbReference>
<feature type="transmembrane region" description="Helical" evidence="9">
    <location>
        <begin position="204"/>
        <end position="224"/>
    </location>
</feature>
<dbReference type="PANTHER" id="PTHR48022">
    <property type="entry name" value="PLASTIDIC GLUCOSE TRANSPORTER 4"/>
    <property type="match status" value="1"/>
</dbReference>
<dbReference type="GO" id="GO:0005351">
    <property type="term" value="F:carbohydrate:proton symporter activity"/>
    <property type="evidence" value="ECO:0007669"/>
    <property type="project" value="TreeGrafter"/>
</dbReference>
<feature type="transmembrane region" description="Helical" evidence="9">
    <location>
        <begin position="314"/>
        <end position="336"/>
    </location>
</feature>
<dbReference type="InterPro" id="IPR050360">
    <property type="entry name" value="MFS_Sugar_Transporters"/>
</dbReference>
<dbReference type="Proteomes" id="UP000799444">
    <property type="component" value="Unassembled WGS sequence"/>
</dbReference>
<dbReference type="FunFam" id="1.20.1250.20:FF:000026">
    <property type="entry name" value="MFS quinate transporter QutD"/>
    <property type="match status" value="1"/>
</dbReference>
<evidence type="ECO:0000259" key="10">
    <source>
        <dbReference type="PROSITE" id="PS50850"/>
    </source>
</evidence>
<evidence type="ECO:0000256" key="4">
    <source>
        <dbReference type="ARBA" id="ARBA00022692"/>
    </source>
</evidence>
<name>A0A9P4QPI1_9PLEO</name>
<feature type="transmembrane region" description="Helical" evidence="9">
    <location>
        <begin position="79"/>
        <end position="99"/>
    </location>
</feature>
<evidence type="ECO:0000256" key="5">
    <source>
        <dbReference type="ARBA" id="ARBA00022989"/>
    </source>
</evidence>
<keyword evidence="5 9" id="KW-1133">Transmembrane helix</keyword>
<dbReference type="InterPro" id="IPR003663">
    <property type="entry name" value="Sugar/inositol_transpt"/>
</dbReference>